<organism evidence="1 2">
    <name type="scientific">Coniosporium uncinatum</name>
    <dbReference type="NCBI Taxonomy" id="93489"/>
    <lineage>
        <taxon>Eukaryota</taxon>
        <taxon>Fungi</taxon>
        <taxon>Dikarya</taxon>
        <taxon>Ascomycota</taxon>
        <taxon>Pezizomycotina</taxon>
        <taxon>Dothideomycetes</taxon>
        <taxon>Dothideomycetes incertae sedis</taxon>
        <taxon>Coniosporium</taxon>
    </lineage>
</organism>
<gene>
    <name evidence="1" type="ORF">LTS18_009586</name>
</gene>
<sequence length="256" mass="29760">LPKAYSLNVGRRQITNTYVFSEKDLPGYKPNAFGRNQNSRPGDRYKVQKGKNRVRKSIPKHTALLGYARDEASLNPLDLGQAKHAERMLLEKYKSERDPKVYFNTKWNPQDAFRARREQEANWSEFVPQPGQKPKKSQENKFVKMDNEGQLLEMLLQCFTEFEYWSFKSLKARLRVPDQQLKEVLDRIAVLIQAGPFNNTYRLTESYKRTIVSFQPGKGEAAPEVKDEDMKDEEDDFDDGDDVDDDDDPDMEDVPV</sequence>
<dbReference type="Proteomes" id="UP001186974">
    <property type="component" value="Unassembled WGS sequence"/>
</dbReference>
<proteinExistence type="predicted"/>
<name>A0ACC3D0E4_9PEZI</name>
<evidence type="ECO:0000313" key="2">
    <source>
        <dbReference type="Proteomes" id="UP001186974"/>
    </source>
</evidence>
<evidence type="ECO:0000313" key="1">
    <source>
        <dbReference type="EMBL" id="KAK3059991.1"/>
    </source>
</evidence>
<accession>A0ACC3D0E4</accession>
<feature type="non-terminal residue" evidence="1">
    <location>
        <position position="1"/>
    </location>
</feature>
<comment type="caution">
    <text evidence="1">The sequence shown here is derived from an EMBL/GenBank/DDBJ whole genome shotgun (WGS) entry which is preliminary data.</text>
</comment>
<keyword evidence="2" id="KW-1185">Reference proteome</keyword>
<reference evidence="1" key="1">
    <citation type="submission" date="2024-09" db="EMBL/GenBank/DDBJ databases">
        <title>Black Yeasts Isolated from many extreme environments.</title>
        <authorList>
            <person name="Coleine C."/>
            <person name="Stajich J.E."/>
            <person name="Selbmann L."/>
        </authorList>
    </citation>
    <scope>NUCLEOTIDE SEQUENCE</scope>
    <source>
        <strain evidence="1">CCFEE 5737</strain>
    </source>
</reference>
<dbReference type="EMBL" id="JAWDJW010008942">
    <property type="protein sequence ID" value="KAK3059991.1"/>
    <property type="molecule type" value="Genomic_DNA"/>
</dbReference>
<protein>
    <submittedName>
        <fullName evidence="1">Uncharacterized protein</fullName>
    </submittedName>
</protein>